<feature type="signal peptide" evidence="1">
    <location>
        <begin position="1"/>
        <end position="19"/>
    </location>
</feature>
<dbReference type="Proteomes" id="UP000078561">
    <property type="component" value="Unassembled WGS sequence"/>
</dbReference>
<feature type="chain" id="PRO_5007899989" evidence="1">
    <location>
        <begin position="20"/>
        <end position="137"/>
    </location>
</feature>
<protein>
    <submittedName>
        <fullName evidence="2">Uncharacterized protein</fullName>
    </submittedName>
</protein>
<evidence type="ECO:0000256" key="1">
    <source>
        <dbReference type="SAM" id="SignalP"/>
    </source>
</evidence>
<evidence type="ECO:0000313" key="2">
    <source>
        <dbReference type="EMBL" id="SAM05258.1"/>
    </source>
</evidence>
<organism evidence="2">
    <name type="scientific">Absidia glauca</name>
    <name type="common">Pin mould</name>
    <dbReference type="NCBI Taxonomy" id="4829"/>
    <lineage>
        <taxon>Eukaryota</taxon>
        <taxon>Fungi</taxon>
        <taxon>Fungi incertae sedis</taxon>
        <taxon>Mucoromycota</taxon>
        <taxon>Mucoromycotina</taxon>
        <taxon>Mucoromycetes</taxon>
        <taxon>Mucorales</taxon>
        <taxon>Cunninghamellaceae</taxon>
        <taxon>Absidia</taxon>
    </lineage>
</organism>
<sequence>MLAFKYVVLFLTFVIGAMANCRPAQTSCGGKWAATGYFGDAIRVAMDQIPDSLRFTIPTSGTLWHQCGRVSSTGRLVQSAVQVFTQCPGCNYEAFGDEIKCYANQGLRDCGSSNDWTGKAQICNEYYCVQLTACLDN</sequence>
<keyword evidence="3" id="KW-1185">Reference proteome</keyword>
<proteinExistence type="predicted"/>
<dbReference type="OrthoDB" id="10351206at2759"/>
<keyword evidence="1" id="KW-0732">Signal</keyword>
<accession>A0A168QPR8</accession>
<gene>
    <name evidence="2" type="primary">ABSGL_11133.1 scaffold 12295</name>
</gene>
<dbReference type="AlphaFoldDB" id="A0A168QPR8"/>
<reference evidence="2" key="1">
    <citation type="submission" date="2016-04" db="EMBL/GenBank/DDBJ databases">
        <authorList>
            <person name="Evans L.H."/>
            <person name="Alamgir A."/>
            <person name="Owens N."/>
            <person name="Weber N.D."/>
            <person name="Virtaneva K."/>
            <person name="Barbian K."/>
            <person name="Babar A."/>
            <person name="Rosenke K."/>
        </authorList>
    </citation>
    <scope>NUCLEOTIDE SEQUENCE [LARGE SCALE GENOMIC DNA]</scope>
    <source>
        <strain evidence="2">CBS 101.48</strain>
    </source>
</reference>
<name>A0A168QPR8_ABSGL</name>
<dbReference type="EMBL" id="LT554468">
    <property type="protein sequence ID" value="SAM05258.1"/>
    <property type="molecule type" value="Genomic_DNA"/>
</dbReference>
<evidence type="ECO:0000313" key="3">
    <source>
        <dbReference type="Proteomes" id="UP000078561"/>
    </source>
</evidence>
<dbReference type="InParanoid" id="A0A168QPR8"/>